<evidence type="ECO:0000313" key="7">
    <source>
        <dbReference type="Proteomes" id="UP001470230"/>
    </source>
</evidence>
<dbReference type="PANTHER" id="PTHR45832:SF22">
    <property type="entry name" value="SERINE_THREONINE-PROTEIN KINASE SAMKA-RELATED"/>
    <property type="match status" value="1"/>
</dbReference>
<name>A0ABR2JYI8_9EUKA</name>
<evidence type="ECO:0000256" key="2">
    <source>
        <dbReference type="ARBA" id="ARBA00022741"/>
    </source>
</evidence>
<proteinExistence type="inferred from homology"/>
<gene>
    <name evidence="6" type="ORF">M9Y10_045972</name>
</gene>
<dbReference type="InterPro" id="IPR011009">
    <property type="entry name" value="Kinase-like_dom_sf"/>
</dbReference>
<feature type="region of interest" description="Disordered" evidence="4">
    <location>
        <begin position="128"/>
        <end position="160"/>
    </location>
</feature>
<dbReference type="Pfam" id="PF00069">
    <property type="entry name" value="Pkinase"/>
    <property type="match status" value="1"/>
</dbReference>
<keyword evidence="7" id="KW-1185">Reference proteome</keyword>
<evidence type="ECO:0000256" key="4">
    <source>
        <dbReference type="SAM" id="MobiDB-lite"/>
    </source>
</evidence>
<evidence type="ECO:0000313" key="6">
    <source>
        <dbReference type="EMBL" id="KAK8883322.1"/>
    </source>
</evidence>
<dbReference type="SUPFAM" id="SSF56112">
    <property type="entry name" value="Protein kinase-like (PK-like)"/>
    <property type="match status" value="1"/>
</dbReference>
<sequence length="463" mass="52899">MNSSGERTLEIPTPNGMKVVTHSTVNSSKGQLLYNSKLLDNLSDQIRNNNYAIYNSNDSEQQIPMKANDFKYINQSEPGYFIKDLTYENIPLNDEKGENTIFHSLDEVGEVIFHQKIKMVGLDTINNNNSKTDGYSDTVSKSESDSNSDSEKENQEIESLKSTSQLLPVIDDIIQKNDPRIFLKNMKQFDKGSTCTIYTADYDGQKIIVKEMIIDKDNEQPLLEETRLMASMHSDHIVGFISAHRLENYLWILMEYMDGGSLTNIATYCDCQEEHIAYFAREILIALDYMHKQFKIHRDIKTDNVLLKSDGSVKLADFGFTAQLDRKRPNRKSIVGTPYWMAPELIRSQPYTYSVDIWSLGVLCRELAEGAPPYVDLPPLKALYKIQSVGLPPITNEDQRSPEFLDFLSLCLKMDPKKRPTAETLLKHPFLNKACDNMFIPPLMKFADELASKNNNNNNYSDF</sequence>
<reference evidence="6 7" key="1">
    <citation type="submission" date="2024-04" db="EMBL/GenBank/DDBJ databases">
        <title>Tritrichomonas musculus Genome.</title>
        <authorList>
            <person name="Alves-Ferreira E."/>
            <person name="Grigg M."/>
            <person name="Lorenzi H."/>
            <person name="Galac M."/>
        </authorList>
    </citation>
    <scope>NUCLEOTIDE SEQUENCE [LARGE SCALE GENOMIC DNA]</scope>
    <source>
        <strain evidence="6 7">EAF2021</strain>
    </source>
</reference>
<evidence type="ECO:0000256" key="1">
    <source>
        <dbReference type="ARBA" id="ARBA00008874"/>
    </source>
</evidence>
<comment type="similarity">
    <text evidence="1">Belongs to the protein kinase superfamily. STE Ser/Thr protein kinase family. STE20 subfamily.</text>
</comment>
<protein>
    <recommendedName>
        <fullName evidence="5">Protein kinase domain-containing protein</fullName>
    </recommendedName>
</protein>
<evidence type="ECO:0000256" key="3">
    <source>
        <dbReference type="ARBA" id="ARBA00022840"/>
    </source>
</evidence>
<accession>A0ABR2JYI8</accession>
<dbReference type="SMART" id="SM00220">
    <property type="entry name" value="S_TKc"/>
    <property type="match status" value="1"/>
</dbReference>
<feature type="compositionally biased region" description="Polar residues" evidence="4">
    <location>
        <begin position="128"/>
        <end position="139"/>
    </location>
</feature>
<organism evidence="6 7">
    <name type="scientific">Tritrichomonas musculus</name>
    <dbReference type="NCBI Taxonomy" id="1915356"/>
    <lineage>
        <taxon>Eukaryota</taxon>
        <taxon>Metamonada</taxon>
        <taxon>Parabasalia</taxon>
        <taxon>Tritrichomonadida</taxon>
        <taxon>Tritrichomonadidae</taxon>
        <taxon>Tritrichomonas</taxon>
    </lineage>
</organism>
<dbReference type="PROSITE" id="PS50011">
    <property type="entry name" value="PROTEIN_KINASE_DOM"/>
    <property type="match status" value="1"/>
</dbReference>
<feature type="compositionally biased region" description="Basic and acidic residues" evidence="4">
    <location>
        <begin position="140"/>
        <end position="159"/>
    </location>
</feature>
<dbReference type="EMBL" id="JAPFFF010000009">
    <property type="protein sequence ID" value="KAK8883322.1"/>
    <property type="molecule type" value="Genomic_DNA"/>
</dbReference>
<dbReference type="InterPro" id="IPR051931">
    <property type="entry name" value="PAK3-like"/>
</dbReference>
<dbReference type="Proteomes" id="UP001470230">
    <property type="component" value="Unassembled WGS sequence"/>
</dbReference>
<evidence type="ECO:0000259" key="5">
    <source>
        <dbReference type="PROSITE" id="PS50011"/>
    </source>
</evidence>
<feature type="domain" description="Protein kinase" evidence="5">
    <location>
        <begin position="183"/>
        <end position="431"/>
    </location>
</feature>
<dbReference type="Gene3D" id="1.10.510.10">
    <property type="entry name" value="Transferase(Phosphotransferase) domain 1"/>
    <property type="match status" value="1"/>
</dbReference>
<keyword evidence="3" id="KW-0067">ATP-binding</keyword>
<dbReference type="InterPro" id="IPR000719">
    <property type="entry name" value="Prot_kinase_dom"/>
</dbReference>
<comment type="caution">
    <text evidence="6">The sequence shown here is derived from an EMBL/GenBank/DDBJ whole genome shotgun (WGS) entry which is preliminary data.</text>
</comment>
<keyword evidence="2" id="KW-0547">Nucleotide-binding</keyword>
<dbReference type="PANTHER" id="PTHR45832">
    <property type="entry name" value="SERINE/THREONINE-PROTEIN KINASE SAMKA-RELATED-RELATED"/>
    <property type="match status" value="1"/>
</dbReference>